<gene>
    <name evidence="8" type="primary">LOC105047641</name>
</gene>
<keyword evidence="7" id="KW-1185">Reference proteome</keyword>
<dbReference type="GO" id="GO:0005694">
    <property type="term" value="C:chromosome"/>
    <property type="evidence" value="ECO:0007669"/>
    <property type="project" value="UniProtKB-SubCell"/>
</dbReference>
<feature type="region of interest" description="Disordered" evidence="6">
    <location>
        <begin position="100"/>
        <end position="123"/>
    </location>
</feature>
<organism evidence="7 8">
    <name type="scientific">Elaeis guineensis var. tenera</name>
    <name type="common">Oil palm</name>
    <dbReference type="NCBI Taxonomy" id="51953"/>
    <lineage>
        <taxon>Eukaryota</taxon>
        <taxon>Viridiplantae</taxon>
        <taxon>Streptophyta</taxon>
        <taxon>Embryophyta</taxon>
        <taxon>Tracheophyta</taxon>
        <taxon>Spermatophyta</taxon>
        <taxon>Magnoliopsida</taxon>
        <taxon>Liliopsida</taxon>
        <taxon>Arecaceae</taxon>
        <taxon>Arecoideae</taxon>
        <taxon>Cocoseae</taxon>
        <taxon>Elaeidinae</taxon>
        <taxon>Elaeis</taxon>
    </lineage>
</organism>
<protein>
    <submittedName>
        <fullName evidence="8">Single myb histone 4 isoform X2</fullName>
    </submittedName>
</protein>
<comment type="subcellular location">
    <subcellularLocation>
        <location evidence="2">Chromosome</location>
    </subcellularLocation>
    <subcellularLocation>
        <location evidence="1">Nucleus</location>
    </subcellularLocation>
</comment>
<dbReference type="RefSeq" id="XP_010924966.1">
    <property type="nucleotide sequence ID" value="XM_010926664.3"/>
</dbReference>
<dbReference type="GO" id="GO:0005634">
    <property type="term" value="C:nucleus"/>
    <property type="evidence" value="ECO:0007669"/>
    <property type="project" value="UniProtKB-SubCell"/>
</dbReference>
<keyword evidence="3" id="KW-0158">Chromosome</keyword>
<evidence type="ECO:0000256" key="4">
    <source>
        <dbReference type="ARBA" id="ARBA00023125"/>
    </source>
</evidence>
<evidence type="ECO:0000256" key="5">
    <source>
        <dbReference type="ARBA" id="ARBA00023242"/>
    </source>
</evidence>
<dbReference type="PANTHER" id="PTHR46267:SF15">
    <property type="entry name" value="WINGED HELIX-TURN-HELIX TRANSCRIPTION REPRESSOR DNA-BINDING PROTEIN-RELATED"/>
    <property type="match status" value="1"/>
</dbReference>
<keyword evidence="5" id="KW-0539">Nucleus</keyword>
<dbReference type="GO" id="GO:0003691">
    <property type="term" value="F:double-stranded telomeric DNA binding"/>
    <property type="evidence" value="ECO:0007669"/>
    <property type="project" value="InterPro"/>
</dbReference>
<feature type="compositionally biased region" description="Polar residues" evidence="6">
    <location>
        <begin position="26"/>
        <end position="36"/>
    </location>
</feature>
<keyword evidence="4" id="KW-0238">DNA-binding</keyword>
<dbReference type="OrthoDB" id="608866at2759"/>
<accession>A0A6I9RDV5</accession>
<sequence>MSISASGHGSREKIRTPKIKGLPAIPSTNSQKLTVSAPQKDAGVLTMVNSTKNSQDGKNPPRYTAMIIEALVAMQKQNGSEIGAICTFIEVQKGYRLKDSSSAAKTPTLKRKDPANRSKLPQNFGSCNSPNLIVDAAITVAYKIADAEAKSFLASEAVKEAEKISKMAEETDSLLLLAKEIFERCAGGEIMTMA</sequence>
<dbReference type="Proteomes" id="UP000504607">
    <property type="component" value="Chromosome 6"/>
</dbReference>
<dbReference type="PANTHER" id="PTHR46267">
    <property type="entry name" value="SINGLE MYB HISTONE 4"/>
    <property type="match status" value="1"/>
</dbReference>
<evidence type="ECO:0000256" key="3">
    <source>
        <dbReference type="ARBA" id="ARBA00022454"/>
    </source>
</evidence>
<evidence type="ECO:0000256" key="6">
    <source>
        <dbReference type="SAM" id="MobiDB-lite"/>
    </source>
</evidence>
<feature type="region of interest" description="Disordered" evidence="6">
    <location>
        <begin position="1"/>
        <end position="36"/>
    </location>
</feature>
<evidence type="ECO:0000256" key="2">
    <source>
        <dbReference type="ARBA" id="ARBA00004286"/>
    </source>
</evidence>
<evidence type="ECO:0000313" key="7">
    <source>
        <dbReference type="Proteomes" id="UP000504607"/>
    </source>
</evidence>
<reference evidence="8" key="1">
    <citation type="submission" date="2025-08" db="UniProtKB">
        <authorList>
            <consortium name="RefSeq"/>
        </authorList>
    </citation>
    <scope>IDENTIFICATION</scope>
</reference>
<dbReference type="AlphaFoldDB" id="A0A6I9RDV5"/>
<name>A0A6I9RDV5_ELAGV</name>
<evidence type="ECO:0000256" key="1">
    <source>
        <dbReference type="ARBA" id="ARBA00004123"/>
    </source>
</evidence>
<evidence type="ECO:0000313" key="8">
    <source>
        <dbReference type="RefSeq" id="XP_010924966.1"/>
    </source>
</evidence>
<proteinExistence type="predicted"/>
<dbReference type="InterPro" id="IPR044597">
    <property type="entry name" value="SMH1-6"/>
</dbReference>